<evidence type="ECO:0000256" key="7">
    <source>
        <dbReference type="ARBA" id="ARBA00022695"/>
    </source>
</evidence>
<dbReference type="InterPro" id="IPR023465">
    <property type="entry name" value="Riboflavin_kinase_dom_sf"/>
</dbReference>
<dbReference type="Pfam" id="PF06574">
    <property type="entry name" value="FAD_syn"/>
    <property type="match status" value="1"/>
</dbReference>
<evidence type="ECO:0000256" key="12">
    <source>
        <dbReference type="ARBA" id="ARBA00023268"/>
    </source>
</evidence>
<dbReference type="SUPFAM" id="SSF82114">
    <property type="entry name" value="Riboflavin kinase-like"/>
    <property type="match status" value="1"/>
</dbReference>
<keyword evidence="8 15" id="KW-0547">Nucleotide-binding</keyword>
<dbReference type="EMBL" id="ACQA01000002">
    <property type="protein sequence ID" value="EEQ93174.1"/>
    <property type="molecule type" value="Genomic_DNA"/>
</dbReference>
<dbReference type="PANTHER" id="PTHR22749:SF6">
    <property type="entry name" value="RIBOFLAVIN KINASE"/>
    <property type="match status" value="1"/>
</dbReference>
<dbReference type="NCBIfam" id="TIGR00083">
    <property type="entry name" value="ribF"/>
    <property type="match status" value="1"/>
</dbReference>
<dbReference type="EC" id="2.7.7.2" evidence="15"/>
<dbReference type="PIRSF" id="PIRSF004491">
    <property type="entry name" value="FAD_Synth"/>
    <property type="match status" value="1"/>
</dbReference>
<dbReference type="NCBIfam" id="NF004160">
    <property type="entry name" value="PRK05627.1-3"/>
    <property type="match status" value="1"/>
</dbReference>
<keyword evidence="4 15" id="KW-0285">Flavoprotein</keyword>
<evidence type="ECO:0000256" key="5">
    <source>
        <dbReference type="ARBA" id="ARBA00022643"/>
    </source>
</evidence>
<dbReference type="SUPFAM" id="SSF52374">
    <property type="entry name" value="Nucleotidylyl transferase"/>
    <property type="match status" value="1"/>
</dbReference>
<dbReference type="InterPro" id="IPR002606">
    <property type="entry name" value="Riboflavin_kinase_bac"/>
</dbReference>
<keyword evidence="5 15" id="KW-0288">FMN</keyword>
<organism evidence="17 18">
    <name type="scientific">Brucella intermedia LMG 3301</name>
    <dbReference type="NCBI Taxonomy" id="641118"/>
    <lineage>
        <taxon>Bacteria</taxon>
        <taxon>Pseudomonadati</taxon>
        <taxon>Pseudomonadota</taxon>
        <taxon>Alphaproteobacteria</taxon>
        <taxon>Hyphomicrobiales</taxon>
        <taxon>Brucellaceae</taxon>
        <taxon>Brucella/Ochrobactrum group</taxon>
        <taxon>Brucella</taxon>
    </lineage>
</organism>
<comment type="pathway">
    <text evidence="2 15">Cofactor biosynthesis; FAD biosynthesis; FAD from FMN: step 1/1.</text>
</comment>
<name>C4WMH6_9HYPH</name>
<dbReference type="Gene3D" id="2.40.30.30">
    <property type="entry name" value="Riboflavin kinase-like"/>
    <property type="match status" value="1"/>
</dbReference>
<keyword evidence="6 15" id="KW-0808">Transferase</keyword>
<keyword evidence="11 15" id="KW-0067">ATP-binding</keyword>
<comment type="caution">
    <text evidence="17">The sequence shown here is derived from an EMBL/GenBank/DDBJ whole genome shotgun (WGS) entry which is preliminary data.</text>
</comment>
<evidence type="ECO:0000256" key="2">
    <source>
        <dbReference type="ARBA" id="ARBA00004726"/>
    </source>
</evidence>
<evidence type="ECO:0000256" key="9">
    <source>
        <dbReference type="ARBA" id="ARBA00022777"/>
    </source>
</evidence>
<evidence type="ECO:0000256" key="10">
    <source>
        <dbReference type="ARBA" id="ARBA00022827"/>
    </source>
</evidence>
<dbReference type="NCBIfam" id="TIGR00125">
    <property type="entry name" value="cyt_tran_rel"/>
    <property type="match status" value="1"/>
</dbReference>
<keyword evidence="12" id="KW-0511">Multifunctional enzyme</keyword>
<dbReference type="EC" id="2.7.1.26" evidence="15"/>
<gene>
    <name evidence="17" type="primary">ribF</name>
    <name evidence="17" type="ORF">OINT_2000310</name>
</gene>
<proteinExistence type="inferred from homology"/>
<dbReference type="SMART" id="SM00904">
    <property type="entry name" value="Flavokinase"/>
    <property type="match status" value="1"/>
</dbReference>
<dbReference type="PANTHER" id="PTHR22749">
    <property type="entry name" value="RIBOFLAVIN KINASE/FMN ADENYLYLTRANSFERASE"/>
    <property type="match status" value="1"/>
</dbReference>
<comment type="catalytic activity">
    <reaction evidence="13 15">
        <text>riboflavin + ATP = FMN + ADP + H(+)</text>
        <dbReference type="Rhea" id="RHEA:14357"/>
        <dbReference type="ChEBI" id="CHEBI:15378"/>
        <dbReference type="ChEBI" id="CHEBI:30616"/>
        <dbReference type="ChEBI" id="CHEBI:57986"/>
        <dbReference type="ChEBI" id="CHEBI:58210"/>
        <dbReference type="ChEBI" id="CHEBI:456216"/>
        <dbReference type="EC" id="2.7.1.26"/>
    </reaction>
</comment>
<dbReference type="InterPro" id="IPR004821">
    <property type="entry name" value="Cyt_trans-like"/>
</dbReference>
<dbReference type="Proteomes" id="UP000004386">
    <property type="component" value="Unassembled WGS sequence"/>
</dbReference>
<evidence type="ECO:0000256" key="3">
    <source>
        <dbReference type="ARBA" id="ARBA00005201"/>
    </source>
</evidence>
<feature type="domain" description="Riboflavin kinase" evidence="16">
    <location>
        <begin position="204"/>
        <end position="329"/>
    </location>
</feature>
<dbReference type="GO" id="GO:0009398">
    <property type="term" value="P:FMN biosynthetic process"/>
    <property type="evidence" value="ECO:0007669"/>
    <property type="project" value="UniProtKB-UniRule"/>
</dbReference>
<evidence type="ECO:0000256" key="14">
    <source>
        <dbReference type="ARBA" id="ARBA00049494"/>
    </source>
</evidence>
<evidence type="ECO:0000256" key="6">
    <source>
        <dbReference type="ARBA" id="ARBA00022679"/>
    </source>
</evidence>
<evidence type="ECO:0000313" key="17">
    <source>
        <dbReference type="EMBL" id="EEQ93174.1"/>
    </source>
</evidence>
<dbReference type="GO" id="GO:0009231">
    <property type="term" value="P:riboflavin biosynthetic process"/>
    <property type="evidence" value="ECO:0007669"/>
    <property type="project" value="InterPro"/>
</dbReference>
<dbReference type="AlphaFoldDB" id="C4WMH6"/>
<comment type="catalytic activity">
    <reaction evidence="14 15">
        <text>FMN + ATP + H(+) = FAD + diphosphate</text>
        <dbReference type="Rhea" id="RHEA:17237"/>
        <dbReference type="ChEBI" id="CHEBI:15378"/>
        <dbReference type="ChEBI" id="CHEBI:30616"/>
        <dbReference type="ChEBI" id="CHEBI:33019"/>
        <dbReference type="ChEBI" id="CHEBI:57692"/>
        <dbReference type="ChEBI" id="CHEBI:58210"/>
        <dbReference type="EC" id="2.7.7.2"/>
    </reaction>
</comment>
<dbReference type="Pfam" id="PF01687">
    <property type="entry name" value="Flavokinase"/>
    <property type="match status" value="1"/>
</dbReference>
<evidence type="ECO:0000256" key="11">
    <source>
        <dbReference type="ARBA" id="ARBA00022840"/>
    </source>
</evidence>
<evidence type="ECO:0000259" key="16">
    <source>
        <dbReference type="SMART" id="SM00904"/>
    </source>
</evidence>
<dbReference type="GO" id="GO:0005524">
    <property type="term" value="F:ATP binding"/>
    <property type="evidence" value="ECO:0007669"/>
    <property type="project" value="UniProtKB-UniRule"/>
</dbReference>
<keyword evidence="10 15" id="KW-0274">FAD</keyword>
<dbReference type="GO" id="GO:0006747">
    <property type="term" value="P:FAD biosynthetic process"/>
    <property type="evidence" value="ECO:0007669"/>
    <property type="project" value="UniProtKB-UniRule"/>
</dbReference>
<evidence type="ECO:0000256" key="1">
    <source>
        <dbReference type="ARBA" id="ARBA00002121"/>
    </source>
</evidence>
<keyword evidence="7 15" id="KW-0548">Nucleotidyltransferase</keyword>
<dbReference type="UniPathway" id="UPA00276">
    <property type="reaction ID" value="UER00406"/>
</dbReference>
<evidence type="ECO:0000256" key="15">
    <source>
        <dbReference type="PIRNR" id="PIRNR004491"/>
    </source>
</evidence>
<dbReference type="NCBIfam" id="NF004159">
    <property type="entry name" value="PRK05627.1-2"/>
    <property type="match status" value="1"/>
</dbReference>
<keyword evidence="9 15" id="KW-0418">Kinase</keyword>
<dbReference type="GO" id="GO:0003919">
    <property type="term" value="F:FMN adenylyltransferase activity"/>
    <property type="evidence" value="ECO:0007669"/>
    <property type="project" value="UniProtKB-UniRule"/>
</dbReference>
<dbReference type="InterPro" id="IPR015865">
    <property type="entry name" value="Riboflavin_kinase_bac/euk"/>
</dbReference>
<dbReference type="InterPro" id="IPR023468">
    <property type="entry name" value="Riboflavin_kinase"/>
</dbReference>
<evidence type="ECO:0000256" key="4">
    <source>
        <dbReference type="ARBA" id="ARBA00022630"/>
    </source>
</evidence>
<dbReference type="HOGENOM" id="CLU_048437_0_1_5"/>
<dbReference type="UniPathway" id="UPA00277">
    <property type="reaction ID" value="UER00407"/>
</dbReference>
<accession>C4WMH6</accession>
<evidence type="ECO:0000313" key="18">
    <source>
        <dbReference type="Proteomes" id="UP000004386"/>
    </source>
</evidence>
<dbReference type="GO" id="GO:0008531">
    <property type="term" value="F:riboflavin kinase activity"/>
    <property type="evidence" value="ECO:0007669"/>
    <property type="project" value="UniProtKB-UniRule"/>
</dbReference>
<comment type="pathway">
    <text evidence="3 15">Cofactor biosynthesis; FMN biosynthesis; FMN from riboflavin (ATP route): step 1/1.</text>
</comment>
<dbReference type="InterPro" id="IPR014729">
    <property type="entry name" value="Rossmann-like_a/b/a_fold"/>
</dbReference>
<sequence length="344" mass="37846">MNESNLLRPVKDQIKMTKSSFQRLSGTDSLPGHLHNCVVAIGNFDGVHRGHQAVLERALEIAEKRGLPAVVLTFEPHPRSFFKPDAPIDRLTAAPRKAEILRLMGFDAVVEQPFTVEFSSRSAEDFVEHILVERLHASCVVTGYDFHFGKGRRGTPEFLQKAGETAGFTVTLVDAFTDEGDNLVSSTRIRNLLCEGDVAQAAGLLGYRYMVCGEVIHGKKLGRTLGFPTANMQIDAQAGLKHGIYAVRFRRANGDLHDGVASFGRRPTVDSDGSPLLETFLFDFSDDLYGETACVSFFGFLRGEIKFDGLDPLIDQMKRDDAEARALLAGAKPLSELDRLLSFA</sequence>
<dbReference type="GO" id="GO:0016491">
    <property type="term" value="F:oxidoreductase activity"/>
    <property type="evidence" value="ECO:0007669"/>
    <property type="project" value="UniProtKB-KW"/>
</dbReference>
<keyword evidence="17" id="KW-0560">Oxidoreductase</keyword>
<dbReference type="InterPro" id="IPR015864">
    <property type="entry name" value="FAD_synthase"/>
</dbReference>
<evidence type="ECO:0000256" key="13">
    <source>
        <dbReference type="ARBA" id="ARBA00047880"/>
    </source>
</evidence>
<comment type="similarity">
    <text evidence="15">Belongs to the ribF family.</text>
</comment>
<dbReference type="CDD" id="cd02064">
    <property type="entry name" value="FAD_synthetase_N"/>
    <property type="match status" value="1"/>
</dbReference>
<dbReference type="FunFam" id="3.40.50.620:FF:000021">
    <property type="entry name" value="Riboflavin biosynthesis protein"/>
    <property type="match status" value="1"/>
</dbReference>
<reference evidence="17 18" key="1">
    <citation type="submission" date="2009-05" db="EMBL/GenBank/DDBJ databases">
        <authorList>
            <person name="Setubal J.C."/>
            <person name="Boyle S."/>
            <person name="Crasta O.R."/>
            <person name="Gillespie J.J."/>
            <person name="Kenyon R.W."/>
            <person name="Lu J."/>
            <person name="Mane S."/>
            <person name="Nagrani S."/>
            <person name="Shallom J.M."/>
            <person name="Shallom S."/>
            <person name="Shukla M."/>
            <person name="Snyder E.E."/>
            <person name="Sobral B.W."/>
            <person name="Wattam A.R."/>
            <person name="Will R."/>
            <person name="Williams K."/>
            <person name="Yoo H."/>
            <person name="Munk C."/>
            <person name="Tapia R."/>
            <person name="Green L."/>
            <person name="Rogers Y."/>
            <person name="Detter J.C."/>
            <person name="Bruce D."/>
            <person name="Brettin T.S."/>
            <person name="Tsolis R."/>
        </authorList>
    </citation>
    <scope>NUCLEOTIDE SEQUENCE [LARGE SCALE GENOMIC DNA]</scope>
    <source>
        <strain evidence="17 18">LMG 3301</strain>
    </source>
</reference>
<evidence type="ECO:0000256" key="8">
    <source>
        <dbReference type="ARBA" id="ARBA00022741"/>
    </source>
</evidence>
<protein>
    <recommendedName>
        <fullName evidence="15">Riboflavin biosynthesis protein</fullName>
    </recommendedName>
    <domain>
        <recommendedName>
            <fullName evidence="15">Riboflavin kinase</fullName>
            <ecNumber evidence="15">2.7.1.26</ecNumber>
        </recommendedName>
        <alternativeName>
            <fullName evidence="15">Flavokinase</fullName>
        </alternativeName>
    </domain>
    <domain>
        <recommendedName>
            <fullName evidence="15">FMN adenylyltransferase</fullName>
            <ecNumber evidence="15">2.7.7.2</ecNumber>
        </recommendedName>
        <alternativeName>
            <fullName evidence="15">FAD pyrophosphorylase</fullName>
        </alternativeName>
        <alternativeName>
            <fullName evidence="15">FAD synthase</fullName>
        </alternativeName>
    </domain>
</protein>
<dbReference type="Gene3D" id="3.40.50.620">
    <property type="entry name" value="HUPs"/>
    <property type="match status" value="1"/>
</dbReference>
<comment type="function">
    <text evidence="1">Catalyzes the phosphorylation of riboflavin to FMN followed by the adenylation of FMN to FAD.</text>
</comment>